<evidence type="ECO:0000313" key="2">
    <source>
        <dbReference type="Proteomes" id="UP000275408"/>
    </source>
</evidence>
<keyword evidence="2" id="KW-1185">Reference proteome</keyword>
<dbReference type="EMBL" id="RCHS01001583">
    <property type="protein sequence ID" value="RMX52748.1"/>
    <property type="molecule type" value="Genomic_DNA"/>
</dbReference>
<gene>
    <name evidence="1" type="ORF">pdam_00019288</name>
</gene>
<evidence type="ECO:0000313" key="1">
    <source>
        <dbReference type="EMBL" id="RMX52748.1"/>
    </source>
</evidence>
<reference evidence="1 2" key="1">
    <citation type="journal article" date="2018" name="Sci. Rep.">
        <title>Comparative analysis of the Pocillopora damicornis genome highlights role of immune system in coral evolution.</title>
        <authorList>
            <person name="Cunning R."/>
            <person name="Bay R.A."/>
            <person name="Gillette P."/>
            <person name="Baker A.C."/>
            <person name="Traylor-Knowles N."/>
        </authorList>
    </citation>
    <scope>NUCLEOTIDE SEQUENCE [LARGE SCALE GENOMIC DNA]</scope>
    <source>
        <strain evidence="1">RSMAS</strain>
        <tissue evidence="1">Whole animal</tissue>
    </source>
</reference>
<dbReference type="Proteomes" id="UP000275408">
    <property type="component" value="Unassembled WGS sequence"/>
</dbReference>
<comment type="caution">
    <text evidence="1">The sequence shown here is derived from an EMBL/GenBank/DDBJ whole genome shotgun (WGS) entry which is preliminary data.</text>
</comment>
<proteinExistence type="predicted"/>
<protein>
    <submittedName>
        <fullName evidence="1">Uncharacterized protein</fullName>
    </submittedName>
</protein>
<accession>A0A3M6UHA7</accession>
<name>A0A3M6UHA7_POCDA</name>
<sequence>MSRVNDTGHVTGRLRPLEKISFVLELYKLNEKVSSSLDNRRPVHLWKIVSFFDTGSRAILAKVVIASEAWMINSLGSRPLWFWSMLHFVPEDGPNPLDNACFKNLIACAKRTRSNPVNKKKLMDPAIIRSIIGRHGAEEALLKDFRIAARSSLGFAGFFRFNELANIAICDGFVKIFVPRNKMDVYREGNYVYIAKL</sequence>
<organism evidence="1 2">
    <name type="scientific">Pocillopora damicornis</name>
    <name type="common">Cauliflower coral</name>
    <name type="synonym">Millepora damicornis</name>
    <dbReference type="NCBI Taxonomy" id="46731"/>
    <lineage>
        <taxon>Eukaryota</taxon>
        <taxon>Metazoa</taxon>
        <taxon>Cnidaria</taxon>
        <taxon>Anthozoa</taxon>
        <taxon>Hexacorallia</taxon>
        <taxon>Scleractinia</taxon>
        <taxon>Astrocoeniina</taxon>
        <taxon>Pocilloporidae</taxon>
        <taxon>Pocillopora</taxon>
    </lineage>
</organism>
<dbReference type="AlphaFoldDB" id="A0A3M6UHA7"/>